<reference evidence="2 3" key="1">
    <citation type="submission" date="2017-12" db="EMBL/GenBank/DDBJ databases">
        <title>Comparative genomics of Botrytis spp.</title>
        <authorList>
            <person name="Valero-Jimenez C.A."/>
            <person name="Tapia P."/>
            <person name="Veloso J."/>
            <person name="Silva-Moreno E."/>
            <person name="Staats M."/>
            <person name="Valdes J.H."/>
            <person name="Van Kan J.A.L."/>
        </authorList>
    </citation>
    <scope>NUCLEOTIDE SEQUENCE [LARGE SCALE GENOMIC DNA]</scope>
    <source>
        <strain evidence="2 3">Bt9001</strain>
    </source>
</reference>
<dbReference type="EMBL" id="PQXH01000243">
    <property type="protein sequence ID" value="TGO07825.1"/>
    <property type="molecule type" value="Genomic_DNA"/>
</dbReference>
<proteinExistence type="predicted"/>
<name>A0A4Z1E6X9_9HELO</name>
<sequence>MPSFPQFALLPTELQLHVWNFALEVQEGHIVPVQNLRYGRPRKFNPHTLYFVNCDSRRTYLGYHKSNLARYPRLGIVVFDPRIDIVVVEVGWVKWIKNALTQIRDRPEGRVMKDVRNIAIAVFYEDSLSHEGLQTLPNSIGNTIARVLPSLENFIYDFGYDSRNSCFERLYRASQGFDYEQGSQIYMQRKNGRREEFLVQPTREILEEYKRSENPKWNIPRVLSTLDIYRETIDVRESWQNDNGAGLQIGRHAE</sequence>
<comment type="caution">
    <text evidence="2">The sequence shown here is derived from an EMBL/GenBank/DDBJ whole genome shotgun (WGS) entry which is preliminary data.</text>
</comment>
<protein>
    <recommendedName>
        <fullName evidence="1">2EXR domain-containing protein</fullName>
    </recommendedName>
</protein>
<dbReference type="Proteomes" id="UP000297777">
    <property type="component" value="Unassembled WGS sequence"/>
</dbReference>
<dbReference type="Pfam" id="PF20150">
    <property type="entry name" value="2EXR"/>
    <property type="match status" value="1"/>
</dbReference>
<keyword evidence="3" id="KW-1185">Reference proteome</keyword>
<accession>A0A4Z1E6X9</accession>
<evidence type="ECO:0000313" key="2">
    <source>
        <dbReference type="EMBL" id="TGO07825.1"/>
    </source>
</evidence>
<evidence type="ECO:0000259" key="1">
    <source>
        <dbReference type="Pfam" id="PF20150"/>
    </source>
</evidence>
<gene>
    <name evidence="2" type="ORF">BTUL_0243g00060</name>
</gene>
<organism evidence="2 3">
    <name type="scientific">Botrytis tulipae</name>
    <dbReference type="NCBI Taxonomy" id="87230"/>
    <lineage>
        <taxon>Eukaryota</taxon>
        <taxon>Fungi</taxon>
        <taxon>Dikarya</taxon>
        <taxon>Ascomycota</taxon>
        <taxon>Pezizomycotina</taxon>
        <taxon>Leotiomycetes</taxon>
        <taxon>Helotiales</taxon>
        <taxon>Sclerotiniaceae</taxon>
        <taxon>Botrytis</taxon>
    </lineage>
</organism>
<dbReference type="InterPro" id="IPR045518">
    <property type="entry name" value="2EXR"/>
</dbReference>
<evidence type="ECO:0000313" key="3">
    <source>
        <dbReference type="Proteomes" id="UP000297777"/>
    </source>
</evidence>
<dbReference type="OrthoDB" id="3473305at2759"/>
<feature type="domain" description="2EXR" evidence="1">
    <location>
        <begin position="4"/>
        <end position="86"/>
    </location>
</feature>
<dbReference type="AlphaFoldDB" id="A0A4Z1E6X9"/>